<comment type="caution">
    <text evidence="8">The sequence shown here is derived from an EMBL/GenBank/DDBJ whole genome shotgun (WGS) entry which is preliminary data.</text>
</comment>
<feature type="transmembrane region" description="Helical" evidence="6">
    <location>
        <begin position="45"/>
        <end position="62"/>
    </location>
</feature>
<evidence type="ECO:0000259" key="7">
    <source>
        <dbReference type="PROSITE" id="PS50850"/>
    </source>
</evidence>
<dbReference type="PANTHER" id="PTHR43791:SF36">
    <property type="entry name" value="TRANSPORTER, PUTATIVE (AFU_ORTHOLOGUE AFUA_6G08340)-RELATED"/>
    <property type="match status" value="1"/>
</dbReference>
<keyword evidence="3 6" id="KW-0812">Transmembrane</keyword>
<dbReference type="FunFam" id="1.20.1250.20:FF:000018">
    <property type="entry name" value="MFS transporter permease"/>
    <property type="match status" value="1"/>
</dbReference>
<feature type="transmembrane region" description="Helical" evidence="6">
    <location>
        <begin position="146"/>
        <end position="165"/>
    </location>
</feature>
<dbReference type="AlphaFoldDB" id="A0A1R1YS33"/>
<evidence type="ECO:0000256" key="1">
    <source>
        <dbReference type="ARBA" id="ARBA00004141"/>
    </source>
</evidence>
<evidence type="ECO:0000256" key="6">
    <source>
        <dbReference type="SAM" id="Phobius"/>
    </source>
</evidence>
<keyword evidence="4 6" id="KW-1133">Transmembrane helix</keyword>
<accession>A0A1R1YS33</accession>
<organism evidence="8 9">
    <name type="scientific">Smittium culicis</name>
    <dbReference type="NCBI Taxonomy" id="133412"/>
    <lineage>
        <taxon>Eukaryota</taxon>
        <taxon>Fungi</taxon>
        <taxon>Fungi incertae sedis</taxon>
        <taxon>Zoopagomycota</taxon>
        <taxon>Kickxellomycotina</taxon>
        <taxon>Harpellomycetes</taxon>
        <taxon>Harpellales</taxon>
        <taxon>Legeriomycetaceae</taxon>
        <taxon>Smittium</taxon>
    </lineage>
</organism>
<dbReference type="GO" id="GO:0022857">
    <property type="term" value="F:transmembrane transporter activity"/>
    <property type="evidence" value="ECO:0007669"/>
    <property type="project" value="InterPro"/>
</dbReference>
<evidence type="ECO:0000256" key="4">
    <source>
        <dbReference type="ARBA" id="ARBA00022989"/>
    </source>
</evidence>
<evidence type="ECO:0000313" key="9">
    <source>
        <dbReference type="Proteomes" id="UP000187429"/>
    </source>
</evidence>
<dbReference type="SUPFAM" id="SSF103473">
    <property type="entry name" value="MFS general substrate transporter"/>
    <property type="match status" value="1"/>
</dbReference>
<feature type="transmembrane region" description="Helical" evidence="6">
    <location>
        <begin position="339"/>
        <end position="357"/>
    </location>
</feature>
<feature type="domain" description="Major facilitator superfamily (MFS) profile" evidence="7">
    <location>
        <begin position="49"/>
        <end position="460"/>
    </location>
</feature>
<dbReference type="InterPro" id="IPR011701">
    <property type="entry name" value="MFS"/>
</dbReference>
<evidence type="ECO:0000256" key="5">
    <source>
        <dbReference type="ARBA" id="ARBA00023136"/>
    </source>
</evidence>
<dbReference type="EMBL" id="LSSM01000222">
    <property type="protein sequence ID" value="OMJ29655.1"/>
    <property type="molecule type" value="Genomic_DNA"/>
</dbReference>
<keyword evidence="9" id="KW-1185">Reference proteome</keyword>
<feature type="transmembrane region" description="Helical" evidence="6">
    <location>
        <begin position="177"/>
        <end position="197"/>
    </location>
</feature>
<dbReference type="PANTHER" id="PTHR43791">
    <property type="entry name" value="PERMEASE-RELATED"/>
    <property type="match status" value="1"/>
</dbReference>
<name>A0A1R1YS33_9FUNG</name>
<dbReference type="InterPro" id="IPR036259">
    <property type="entry name" value="MFS_trans_sf"/>
</dbReference>
<dbReference type="PROSITE" id="PS50850">
    <property type="entry name" value="MFS"/>
    <property type="match status" value="1"/>
</dbReference>
<reference evidence="9" key="1">
    <citation type="submission" date="2017-01" db="EMBL/GenBank/DDBJ databases">
        <authorList>
            <person name="Wang Y."/>
            <person name="White M."/>
            <person name="Kvist S."/>
            <person name="Moncalvo J.-M."/>
        </authorList>
    </citation>
    <scope>NUCLEOTIDE SEQUENCE [LARGE SCALE GENOMIC DNA]</scope>
    <source>
        <strain evidence="9">ID-206-W2</strain>
    </source>
</reference>
<comment type="subcellular location">
    <subcellularLocation>
        <location evidence="1">Membrane</location>
        <topology evidence="1">Multi-pass membrane protein</topology>
    </subcellularLocation>
</comment>
<sequence length="489" mass="54779">MSDKNESKIESYQRSSPLEKENIFNKKIDLSDDEKKLVSKYLRKIDLRILPIMTLIYILAQIDKSNIGAALVNGLTEHLKFSKNEQANITTLFYVTYILFDVPNNILLKNFRPHIWFSLIGICWGLTCLGLAFAKVPATFILARMVLGALECGVAPGIIGYLNYWYTRKEVGYRTTIFFLAVPLSGIFGSPLAGALASVKSKHFEGYQVMFLVEGIITVAVCFVSYFIVIDYPDESKFLSDNERELCVRRLRADVGLATKTKATFSQTIKSLTDWKMWIFAITYFGINNSYVVISLFMPTIIKGLGYSGTTATYLTTIPYIAGLIGAFVAMLLITKMSFHKVIILYGLISIIGYLGACFGKGKAFRITFIAIAGFGSMSNIPMFQNWMSINQGNVYKSLLGAAFTNSIGSIGGLVSPKLFVSSYGPNYTSGIIYCICVLVFSLILVASLTYYFDYTNKKRELDNVDVSHLSEVEQRELQDLHPNFRYIL</sequence>
<proteinExistence type="predicted"/>
<dbReference type="Pfam" id="PF07690">
    <property type="entry name" value="MFS_1"/>
    <property type="match status" value="1"/>
</dbReference>
<feature type="transmembrane region" description="Helical" evidence="6">
    <location>
        <begin position="115"/>
        <end position="134"/>
    </location>
</feature>
<evidence type="ECO:0000256" key="2">
    <source>
        <dbReference type="ARBA" id="ARBA00022448"/>
    </source>
</evidence>
<dbReference type="InterPro" id="IPR020846">
    <property type="entry name" value="MFS_dom"/>
</dbReference>
<feature type="transmembrane region" description="Helical" evidence="6">
    <location>
        <begin position="364"/>
        <end position="384"/>
    </location>
</feature>
<keyword evidence="2" id="KW-0813">Transport</keyword>
<evidence type="ECO:0000313" key="8">
    <source>
        <dbReference type="EMBL" id="OMJ29655.1"/>
    </source>
</evidence>
<dbReference type="Proteomes" id="UP000187429">
    <property type="component" value="Unassembled WGS sequence"/>
</dbReference>
<keyword evidence="5 6" id="KW-0472">Membrane</keyword>
<dbReference type="OrthoDB" id="2985014at2759"/>
<feature type="transmembrane region" description="Helical" evidence="6">
    <location>
        <begin position="314"/>
        <end position="333"/>
    </location>
</feature>
<dbReference type="Gene3D" id="1.20.1250.20">
    <property type="entry name" value="MFS general substrate transporter like domains"/>
    <property type="match status" value="2"/>
</dbReference>
<evidence type="ECO:0000256" key="3">
    <source>
        <dbReference type="ARBA" id="ARBA00022692"/>
    </source>
</evidence>
<protein>
    <submittedName>
        <fullName evidence="8">Putative transporter</fullName>
    </submittedName>
</protein>
<feature type="transmembrane region" description="Helical" evidence="6">
    <location>
        <begin position="431"/>
        <end position="453"/>
    </location>
</feature>
<feature type="transmembrane region" description="Helical" evidence="6">
    <location>
        <begin position="209"/>
        <end position="230"/>
    </location>
</feature>
<gene>
    <name evidence="8" type="ORF">AYI69_g833</name>
</gene>
<feature type="transmembrane region" description="Helical" evidence="6">
    <location>
        <begin position="277"/>
        <end position="302"/>
    </location>
</feature>
<dbReference type="GO" id="GO:0016020">
    <property type="term" value="C:membrane"/>
    <property type="evidence" value="ECO:0007669"/>
    <property type="project" value="UniProtKB-SubCell"/>
</dbReference>